<proteinExistence type="predicted"/>
<evidence type="ECO:0000313" key="2">
    <source>
        <dbReference type="Proteomes" id="UP001589647"/>
    </source>
</evidence>
<evidence type="ECO:0000313" key="1">
    <source>
        <dbReference type="EMBL" id="MFB9206621.1"/>
    </source>
</evidence>
<dbReference type="Proteomes" id="UP001589647">
    <property type="component" value="Unassembled WGS sequence"/>
</dbReference>
<dbReference type="EMBL" id="JBHMEI010000039">
    <property type="protein sequence ID" value="MFB9206621.1"/>
    <property type="molecule type" value="Genomic_DNA"/>
</dbReference>
<keyword evidence="2" id="KW-1185">Reference proteome</keyword>
<comment type="caution">
    <text evidence="1">The sequence shown here is derived from an EMBL/GenBank/DDBJ whole genome shotgun (WGS) entry which is preliminary data.</text>
</comment>
<sequence length="75" mass="8438">MEPLSPKEIERLIQKVLEANRDTLMRCGPRGQYQIKATIDGGVYVLGLNNGRAGQFYPPNKPDKVALRPCQRILT</sequence>
<gene>
    <name evidence="1" type="ORF">ACFFV7_35880</name>
</gene>
<name>A0ABV5IQ30_9ACTN</name>
<dbReference type="RefSeq" id="WP_189650681.1">
    <property type="nucleotide sequence ID" value="NZ_BMRC01000015.1"/>
</dbReference>
<protein>
    <submittedName>
        <fullName evidence="1">Uncharacterized protein</fullName>
    </submittedName>
</protein>
<accession>A0ABV5IQ30</accession>
<organism evidence="1 2">
    <name type="scientific">Nonomuraea spiralis</name>
    <dbReference type="NCBI Taxonomy" id="46182"/>
    <lineage>
        <taxon>Bacteria</taxon>
        <taxon>Bacillati</taxon>
        <taxon>Actinomycetota</taxon>
        <taxon>Actinomycetes</taxon>
        <taxon>Streptosporangiales</taxon>
        <taxon>Streptosporangiaceae</taxon>
        <taxon>Nonomuraea</taxon>
    </lineage>
</organism>
<reference evidence="1 2" key="1">
    <citation type="submission" date="2024-09" db="EMBL/GenBank/DDBJ databases">
        <authorList>
            <person name="Sun Q."/>
            <person name="Mori K."/>
        </authorList>
    </citation>
    <scope>NUCLEOTIDE SEQUENCE [LARGE SCALE GENOMIC DNA]</scope>
    <source>
        <strain evidence="1 2">CCM 3426</strain>
    </source>
</reference>